<name>A0ABQ4GSE1_9ACTN</name>
<proteinExistence type="predicted"/>
<dbReference type="Gene3D" id="1.10.357.10">
    <property type="entry name" value="Tetracycline Repressor, domain 2"/>
    <property type="match status" value="1"/>
</dbReference>
<evidence type="ECO:0000313" key="6">
    <source>
        <dbReference type="EMBL" id="GIH64335.1"/>
    </source>
</evidence>
<dbReference type="Proteomes" id="UP000660454">
    <property type="component" value="Unassembled WGS sequence"/>
</dbReference>
<gene>
    <name evidence="6" type="ORF">Msi02_51520</name>
</gene>
<evidence type="ECO:0000256" key="3">
    <source>
        <dbReference type="ARBA" id="ARBA00023163"/>
    </source>
</evidence>
<dbReference type="PANTHER" id="PTHR30055">
    <property type="entry name" value="HTH-TYPE TRANSCRIPTIONAL REGULATOR RUTR"/>
    <property type="match status" value="1"/>
</dbReference>
<keyword evidence="1" id="KW-0805">Transcription regulation</keyword>
<dbReference type="InterPro" id="IPR050109">
    <property type="entry name" value="HTH-type_TetR-like_transc_reg"/>
</dbReference>
<keyword evidence="7" id="KW-1185">Reference proteome</keyword>
<protein>
    <submittedName>
        <fullName evidence="6">TetR family transcriptional regulator</fullName>
    </submittedName>
</protein>
<dbReference type="SUPFAM" id="SSF46689">
    <property type="entry name" value="Homeodomain-like"/>
    <property type="match status" value="1"/>
</dbReference>
<evidence type="ECO:0000256" key="4">
    <source>
        <dbReference type="PROSITE-ProRule" id="PRU00335"/>
    </source>
</evidence>
<evidence type="ECO:0000256" key="1">
    <source>
        <dbReference type="ARBA" id="ARBA00023015"/>
    </source>
</evidence>
<feature type="DNA-binding region" description="H-T-H motif" evidence="4">
    <location>
        <begin position="31"/>
        <end position="50"/>
    </location>
</feature>
<dbReference type="EMBL" id="BOOF01000031">
    <property type="protein sequence ID" value="GIH64335.1"/>
    <property type="molecule type" value="Genomic_DNA"/>
</dbReference>
<comment type="caution">
    <text evidence="6">The sequence shown here is derived from an EMBL/GenBank/DDBJ whole genome shotgun (WGS) entry which is preliminary data.</text>
</comment>
<dbReference type="InterPro" id="IPR009057">
    <property type="entry name" value="Homeodomain-like_sf"/>
</dbReference>
<sequence length="219" mass="22802">MPTGVALRDAREQLFAAAERVLLRDGPSALTSRAVTTEAGCAKGVLHRHFADFDDFLAELVLDGIARIDAQAVTLRQSAGTGTVAGNLTAVLTDLFGSVAVAVVGLIISRDGLRARLRQARPGPGLPLLTEAAAMLASYLAAERDLGRIAADADVDTLAPTLLGASHLLFADRDGGPPQADAVHKMVTTVVAGVVRTESRAPQAVPFYAKVAANRSDEK</sequence>
<dbReference type="PROSITE" id="PS50977">
    <property type="entry name" value="HTH_TETR_2"/>
    <property type="match status" value="1"/>
</dbReference>
<reference evidence="6 7" key="1">
    <citation type="submission" date="2021-01" db="EMBL/GenBank/DDBJ databases">
        <title>Whole genome shotgun sequence of Microbispora siamensis NBRC 104113.</title>
        <authorList>
            <person name="Komaki H."/>
            <person name="Tamura T."/>
        </authorList>
    </citation>
    <scope>NUCLEOTIDE SEQUENCE [LARGE SCALE GENOMIC DNA]</scope>
    <source>
        <strain evidence="6 7">NBRC 104113</strain>
    </source>
</reference>
<dbReference type="RefSeq" id="WP_204050605.1">
    <property type="nucleotide sequence ID" value="NZ_BOOF01000031.1"/>
</dbReference>
<evidence type="ECO:0000259" key="5">
    <source>
        <dbReference type="PROSITE" id="PS50977"/>
    </source>
</evidence>
<evidence type="ECO:0000313" key="7">
    <source>
        <dbReference type="Proteomes" id="UP000660454"/>
    </source>
</evidence>
<feature type="domain" description="HTH tetR-type" evidence="5">
    <location>
        <begin position="8"/>
        <end position="68"/>
    </location>
</feature>
<keyword evidence="3" id="KW-0804">Transcription</keyword>
<dbReference type="InterPro" id="IPR001647">
    <property type="entry name" value="HTH_TetR"/>
</dbReference>
<dbReference type="PANTHER" id="PTHR30055:SF238">
    <property type="entry name" value="MYCOFACTOCIN BIOSYNTHESIS TRANSCRIPTIONAL REGULATOR MFTR-RELATED"/>
    <property type="match status" value="1"/>
</dbReference>
<organism evidence="6 7">
    <name type="scientific">Microbispora siamensis</name>
    <dbReference type="NCBI Taxonomy" id="564413"/>
    <lineage>
        <taxon>Bacteria</taxon>
        <taxon>Bacillati</taxon>
        <taxon>Actinomycetota</taxon>
        <taxon>Actinomycetes</taxon>
        <taxon>Streptosporangiales</taxon>
        <taxon>Streptosporangiaceae</taxon>
        <taxon>Microbispora</taxon>
    </lineage>
</organism>
<accession>A0ABQ4GSE1</accession>
<dbReference type="Pfam" id="PF00440">
    <property type="entry name" value="TetR_N"/>
    <property type="match status" value="1"/>
</dbReference>
<evidence type="ECO:0000256" key="2">
    <source>
        <dbReference type="ARBA" id="ARBA00023125"/>
    </source>
</evidence>
<keyword evidence="2 4" id="KW-0238">DNA-binding</keyword>